<organism evidence="3 4">
    <name type="scientific">Cirrhinus mrigala</name>
    <name type="common">Mrigala</name>
    <dbReference type="NCBI Taxonomy" id="683832"/>
    <lineage>
        <taxon>Eukaryota</taxon>
        <taxon>Metazoa</taxon>
        <taxon>Chordata</taxon>
        <taxon>Craniata</taxon>
        <taxon>Vertebrata</taxon>
        <taxon>Euteleostomi</taxon>
        <taxon>Actinopterygii</taxon>
        <taxon>Neopterygii</taxon>
        <taxon>Teleostei</taxon>
        <taxon>Ostariophysi</taxon>
        <taxon>Cypriniformes</taxon>
        <taxon>Cyprinidae</taxon>
        <taxon>Labeoninae</taxon>
        <taxon>Labeonini</taxon>
        <taxon>Cirrhinus</taxon>
    </lineage>
</organism>
<proteinExistence type="inferred from homology"/>
<dbReference type="PANTHER" id="PTHR46190:SF1">
    <property type="entry name" value="SI:CH211-201H21.5"/>
    <property type="match status" value="1"/>
</dbReference>
<dbReference type="EMBL" id="JAMKFB020000009">
    <property type="protein sequence ID" value="KAL0183921.1"/>
    <property type="molecule type" value="Genomic_DNA"/>
</dbReference>
<dbReference type="Pfam" id="PF01156">
    <property type="entry name" value="IU_nuc_hydro"/>
    <property type="match status" value="1"/>
</dbReference>
<reference evidence="3 4" key="1">
    <citation type="submission" date="2024-05" db="EMBL/GenBank/DDBJ databases">
        <title>Genome sequencing and assembly of Indian major carp, Cirrhinus mrigala (Hamilton, 1822).</title>
        <authorList>
            <person name="Mohindra V."/>
            <person name="Chowdhury L.M."/>
            <person name="Lal K."/>
            <person name="Jena J.K."/>
        </authorList>
    </citation>
    <scope>NUCLEOTIDE SEQUENCE [LARGE SCALE GENOMIC DNA]</scope>
    <source>
        <strain evidence="3">CM1030</strain>
        <tissue evidence="3">Blood</tissue>
    </source>
</reference>
<evidence type="ECO:0000259" key="2">
    <source>
        <dbReference type="Pfam" id="PF01156"/>
    </source>
</evidence>
<evidence type="ECO:0000313" key="3">
    <source>
        <dbReference type="EMBL" id="KAL0183921.1"/>
    </source>
</evidence>
<protein>
    <recommendedName>
        <fullName evidence="2">Inosine/uridine-preferring nucleoside hydrolase domain-containing protein</fullName>
    </recommendedName>
</protein>
<sequence length="120" mass="13689">MCLFQAFCDGWLAQDTDKARFMNQIFKHSMESTHSERIEKELVDGQGFISCDSYAMAAAVDETYIIETDHKAVTVELAGNCCRGMMVVDHLEILKKTHKAHILKKVDLEKFKTLMMNALK</sequence>
<dbReference type="SUPFAM" id="SSF53590">
    <property type="entry name" value="Nucleoside hydrolase"/>
    <property type="match status" value="1"/>
</dbReference>
<evidence type="ECO:0000313" key="4">
    <source>
        <dbReference type="Proteomes" id="UP001529510"/>
    </source>
</evidence>
<keyword evidence="4" id="KW-1185">Reference proteome</keyword>
<name>A0ABD0QDE1_CIRMR</name>
<comment type="similarity">
    <text evidence="1">Belongs to the IUNH family.</text>
</comment>
<dbReference type="PANTHER" id="PTHR46190">
    <property type="entry name" value="SI:CH211-201H21.5-RELATED"/>
    <property type="match status" value="1"/>
</dbReference>
<gene>
    <name evidence="3" type="ORF">M9458_019617</name>
</gene>
<dbReference type="GO" id="GO:0016799">
    <property type="term" value="F:hydrolase activity, hydrolyzing N-glycosyl compounds"/>
    <property type="evidence" value="ECO:0007669"/>
    <property type="project" value="UniProtKB-ARBA"/>
</dbReference>
<dbReference type="Gene3D" id="3.90.245.10">
    <property type="entry name" value="Ribonucleoside hydrolase-like"/>
    <property type="match status" value="1"/>
</dbReference>
<dbReference type="Proteomes" id="UP001529510">
    <property type="component" value="Unassembled WGS sequence"/>
</dbReference>
<feature type="domain" description="Inosine/uridine-preferring nucleoside hydrolase" evidence="2">
    <location>
        <begin position="9"/>
        <end position="112"/>
    </location>
</feature>
<comment type="caution">
    <text evidence="3">The sequence shown here is derived from an EMBL/GenBank/DDBJ whole genome shotgun (WGS) entry which is preliminary data.</text>
</comment>
<dbReference type="InterPro" id="IPR001910">
    <property type="entry name" value="Inosine/uridine_hydrolase_dom"/>
</dbReference>
<dbReference type="InterPro" id="IPR052775">
    <property type="entry name" value="IUN_hydrolase"/>
</dbReference>
<accession>A0ABD0QDE1</accession>
<dbReference type="InterPro" id="IPR036452">
    <property type="entry name" value="Ribo_hydro-like"/>
</dbReference>
<evidence type="ECO:0000256" key="1">
    <source>
        <dbReference type="ARBA" id="ARBA00009176"/>
    </source>
</evidence>
<dbReference type="AlphaFoldDB" id="A0ABD0QDE1"/>